<dbReference type="OrthoDB" id="765034at2"/>
<dbReference type="RefSeq" id="WP_097443617.1">
    <property type="nucleotide sequence ID" value="NZ_NBWU01000008.1"/>
</dbReference>
<accession>A0A2A4G3J0</accession>
<evidence type="ECO:0000313" key="2">
    <source>
        <dbReference type="Proteomes" id="UP000219559"/>
    </source>
</evidence>
<evidence type="ECO:0000313" key="1">
    <source>
        <dbReference type="EMBL" id="PCE62530.1"/>
    </source>
</evidence>
<organism evidence="1 2">
    <name type="scientific">Sediminicola luteus</name>
    <dbReference type="NCBI Taxonomy" id="319238"/>
    <lineage>
        <taxon>Bacteria</taxon>
        <taxon>Pseudomonadati</taxon>
        <taxon>Bacteroidota</taxon>
        <taxon>Flavobacteriia</taxon>
        <taxon>Flavobacteriales</taxon>
        <taxon>Flavobacteriaceae</taxon>
        <taxon>Sediminicola</taxon>
    </lineage>
</organism>
<protein>
    <submittedName>
        <fullName evidence="1">Uncharacterized protein</fullName>
    </submittedName>
</protein>
<dbReference type="Proteomes" id="UP000219559">
    <property type="component" value="Unassembled WGS sequence"/>
</dbReference>
<gene>
    <name evidence="1" type="ORF">B7P33_18000</name>
</gene>
<dbReference type="EMBL" id="NBWU01000008">
    <property type="protein sequence ID" value="PCE62530.1"/>
    <property type="molecule type" value="Genomic_DNA"/>
</dbReference>
<keyword evidence="2" id="KW-1185">Reference proteome</keyword>
<comment type="caution">
    <text evidence="1">The sequence shown here is derived from an EMBL/GenBank/DDBJ whole genome shotgun (WGS) entry which is preliminary data.</text>
</comment>
<reference evidence="1 2" key="1">
    <citation type="submission" date="2017-04" db="EMBL/GenBank/DDBJ databases">
        <title>A new member of the family Flavobacteriaceae isolated from ascidians.</title>
        <authorList>
            <person name="Chen L."/>
        </authorList>
    </citation>
    <scope>NUCLEOTIDE SEQUENCE [LARGE SCALE GENOMIC DNA]</scope>
    <source>
        <strain evidence="1 2">HQA918</strain>
    </source>
</reference>
<name>A0A2A4G3J0_9FLAO</name>
<proteinExistence type="predicted"/>
<dbReference type="AlphaFoldDB" id="A0A2A4G3J0"/>
<sequence length="144" mass="16511">MNDVPQPYHTVIGDEIIVVVFGNELIDLSGCEVDAGDPFCYIMGTDAWFEKQNTNEGSFLIAKTYDKHFFSIAIDHKTSKLLNKPKGILVLTPNFPLKAEDIQQTNDLEKLRKWIDTEIGEKNMGGTIYCFYTEEAKRKYHQEE</sequence>